<dbReference type="EMBL" id="CP001632">
    <property type="protein sequence ID" value="ACU92297.1"/>
    <property type="molecule type" value="Genomic_DNA"/>
</dbReference>
<evidence type="ECO:0000313" key="1">
    <source>
        <dbReference type="EMBL" id="ACU92297.1"/>
    </source>
</evidence>
<sequence length="70" mass="7840">MNIMGTDVLEKKKKQTTLDVGNKKIGFALIKEEKEDAHQEENLTTLIKEAQKVGADLYKKGLIAPCDPIR</sequence>
<proteinExistence type="predicted"/>
<dbReference type="AlphaFoldDB" id="C7M8C7"/>
<accession>C7M8C7</accession>
<dbReference type="KEGG" id="coc:Coch_0740"/>
<organism evidence="1 2">
    <name type="scientific">Capnocytophaga ochracea (strain ATCC 27872 / DSM 7271 / CCUG 9716 / JCM 12966 / NCTC 12371 / SS31 / VPI 2845)</name>
    <name type="common">Bacteroides ochraceus</name>
    <dbReference type="NCBI Taxonomy" id="521097"/>
    <lineage>
        <taxon>Bacteria</taxon>
        <taxon>Pseudomonadati</taxon>
        <taxon>Bacteroidota</taxon>
        <taxon>Flavobacteriia</taxon>
        <taxon>Flavobacteriales</taxon>
        <taxon>Flavobacteriaceae</taxon>
        <taxon>Capnocytophaga</taxon>
    </lineage>
</organism>
<gene>
    <name evidence="1" type="ordered locus">Coch_0740</name>
</gene>
<dbReference type="STRING" id="521097.Coch_0740"/>
<reference evidence="1 2" key="1">
    <citation type="journal article" date="2009" name="Stand. Genomic Sci.">
        <title>Complete genome sequence of Capnocytophaga ochracea type strain (VPI 2845).</title>
        <authorList>
            <person name="Mavrommatis K."/>
            <person name="Gronow S."/>
            <person name="Saunders E."/>
            <person name="Land M."/>
            <person name="Lapidus A."/>
            <person name="Copeland A."/>
            <person name="Glavina Del Rio T."/>
            <person name="Nolan M."/>
            <person name="Lucas S."/>
            <person name="Chen F."/>
            <person name="Tice H."/>
            <person name="Cheng J.F."/>
            <person name="Bruce D."/>
            <person name="Goodwin L."/>
            <person name="Pitluck S."/>
            <person name="Pati A."/>
            <person name="Ivanova N."/>
            <person name="Chen A."/>
            <person name="Palaniappan K."/>
            <person name="Chain P."/>
            <person name="Hauser L."/>
            <person name="Chang Y.J."/>
            <person name="Jeffries C.D."/>
            <person name="Brettin T."/>
            <person name="Detter J.C."/>
            <person name="Han C."/>
            <person name="Bristow J."/>
            <person name="Goker M."/>
            <person name="Rohde M."/>
            <person name="Eisen J.A."/>
            <person name="Markowitz V."/>
            <person name="Kyrpides N.C."/>
            <person name="Klenk H.P."/>
            <person name="Hugenholtz P."/>
        </authorList>
    </citation>
    <scope>NUCLEOTIDE SEQUENCE [LARGE SCALE GENOMIC DNA]</scope>
    <source>
        <strain evidence="2">ATCC 27872 / DSM 7271 / JCM 12966 / VPI 2845</strain>
    </source>
</reference>
<evidence type="ECO:0000313" key="2">
    <source>
        <dbReference type="Proteomes" id="UP000006650"/>
    </source>
</evidence>
<protein>
    <submittedName>
        <fullName evidence="1">Uncharacterized protein</fullName>
    </submittedName>
</protein>
<dbReference type="Proteomes" id="UP000006650">
    <property type="component" value="Chromosome"/>
</dbReference>
<keyword evidence="2" id="KW-1185">Reference proteome</keyword>
<dbReference type="HOGENOM" id="CLU_2750313_0_0_10"/>
<name>C7M8C7_CAPOD</name>